<comment type="similarity">
    <text evidence="2">Belongs to the bacterial solute-binding protein 5 family.</text>
</comment>
<comment type="subcellular location">
    <subcellularLocation>
        <location evidence="1">Cell envelope</location>
    </subcellularLocation>
</comment>
<organism evidence="7 8">
    <name type="scientific">Sulfobacillus acidophilus</name>
    <dbReference type="NCBI Taxonomy" id="53633"/>
    <lineage>
        <taxon>Bacteria</taxon>
        <taxon>Bacillati</taxon>
        <taxon>Bacillota</taxon>
        <taxon>Clostridia</taxon>
        <taxon>Eubacteriales</taxon>
        <taxon>Clostridiales Family XVII. Incertae Sedis</taxon>
        <taxon>Sulfobacillus</taxon>
    </lineage>
</organism>
<dbReference type="PANTHER" id="PTHR30290:SF10">
    <property type="entry name" value="PERIPLASMIC OLIGOPEPTIDE-BINDING PROTEIN-RELATED"/>
    <property type="match status" value="1"/>
</dbReference>
<evidence type="ECO:0000256" key="2">
    <source>
        <dbReference type="ARBA" id="ARBA00005695"/>
    </source>
</evidence>
<feature type="chain" id="PRO_5039619677" evidence="5">
    <location>
        <begin position="20"/>
        <end position="579"/>
    </location>
</feature>
<evidence type="ECO:0000256" key="5">
    <source>
        <dbReference type="SAM" id="SignalP"/>
    </source>
</evidence>
<keyword evidence="4 5" id="KW-0732">Signal</keyword>
<gene>
    <name evidence="7" type="ORF">C7B45_03275</name>
</gene>
<feature type="signal peptide" evidence="5">
    <location>
        <begin position="1"/>
        <end position="19"/>
    </location>
</feature>
<dbReference type="Pfam" id="PF00496">
    <property type="entry name" value="SBP_bac_5"/>
    <property type="match status" value="1"/>
</dbReference>
<dbReference type="AlphaFoldDB" id="A0A2T2WM81"/>
<dbReference type="Gene3D" id="3.10.105.10">
    <property type="entry name" value="Dipeptide-binding Protein, Domain 3"/>
    <property type="match status" value="1"/>
</dbReference>
<dbReference type="Proteomes" id="UP000241848">
    <property type="component" value="Unassembled WGS sequence"/>
</dbReference>
<dbReference type="GO" id="GO:0042597">
    <property type="term" value="C:periplasmic space"/>
    <property type="evidence" value="ECO:0007669"/>
    <property type="project" value="UniProtKB-ARBA"/>
</dbReference>
<dbReference type="GO" id="GO:0015833">
    <property type="term" value="P:peptide transport"/>
    <property type="evidence" value="ECO:0007669"/>
    <property type="project" value="TreeGrafter"/>
</dbReference>
<dbReference type="InterPro" id="IPR030678">
    <property type="entry name" value="Peptide/Ni-bd"/>
</dbReference>
<proteinExistence type="inferred from homology"/>
<evidence type="ECO:0000256" key="4">
    <source>
        <dbReference type="ARBA" id="ARBA00022729"/>
    </source>
</evidence>
<evidence type="ECO:0000259" key="6">
    <source>
        <dbReference type="Pfam" id="PF00496"/>
    </source>
</evidence>
<accession>A0A2T2WM81</accession>
<dbReference type="SUPFAM" id="SSF53850">
    <property type="entry name" value="Periplasmic binding protein-like II"/>
    <property type="match status" value="1"/>
</dbReference>
<evidence type="ECO:0000256" key="3">
    <source>
        <dbReference type="ARBA" id="ARBA00022448"/>
    </source>
</evidence>
<dbReference type="GO" id="GO:0030313">
    <property type="term" value="C:cell envelope"/>
    <property type="evidence" value="ECO:0007669"/>
    <property type="project" value="UniProtKB-SubCell"/>
</dbReference>
<dbReference type="CDD" id="cd08513">
    <property type="entry name" value="PBP2_thermophilic_Hb8_like"/>
    <property type="match status" value="1"/>
</dbReference>
<name>A0A2T2WM81_9FIRM</name>
<sequence>MKHAGIALGTVGLLTFALAGSGIGLSATAEAAGPQSGGTAVYALQPQTSPNWFYPEVSLTADTVINAQTDAMMYQPLLYFNKNDALDLGVHSLASSVTWNKSGTVYTVKLNPKWHWSNGRPVTAQDVVFTYDIMEAGSEYNTDYAWTFAGQGFGGFPSLWKSVVAKNADTVVITIKTPRNPQWFIRDGIDQIIPVPKSVWDKYPTNMKKEMAFINSVANSPTNPVYHVVDGPYLLKSYQPDNNWTFVPNPRYDGHKSYLSKVIFEYITSDTSEFTGLKEGTINVGYLTPELIKSKSELPNDQLTVAYPLGFDYFNFNMSPKAPGGIGKAFDTLPVRQALQYGINQKAIINGIFDGYGVVDDTTLAPEPKTPYFDPALSKQPYPYNPKLGKQILEKNGWTMKNGVMTKNGIKLEFTLFYASGSNSETDLVTLLKSDWAKEGIDVNLVSQPFDTVVSYSQADANKWAMIDWDQGNFGGWTYGNPFPSGDGLFNTGGAENSGGYSNAEMNALITKTLEPGTTKQVLQNMYAYETYAAKQLPGAIFLPWEPLFNVNADNIHNVSSTYNPVGSQIFPNYWWISK</sequence>
<dbReference type="InterPro" id="IPR039424">
    <property type="entry name" value="SBP_5"/>
</dbReference>
<reference evidence="7 8" key="1">
    <citation type="journal article" date="2014" name="BMC Genomics">
        <title>Comparison of environmental and isolate Sulfobacillus genomes reveals diverse carbon, sulfur, nitrogen, and hydrogen metabolisms.</title>
        <authorList>
            <person name="Justice N.B."/>
            <person name="Norman A."/>
            <person name="Brown C.T."/>
            <person name="Singh A."/>
            <person name="Thomas B.C."/>
            <person name="Banfield J.F."/>
        </authorList>
    </citation>
    <scope>NUCLEOTIDE SEQUENCE [LARGE SCALE GENOMIC DNA]</scope>
    <source>
        <strain evidence="7">AMDSBA3</strain>
    </source>
</reference>
<dbReference type="InterPro" id="IPR000914">
    <property type="entry name" value="SBP_5_dom"/>
</dbReference>
<dbReference type="GO" id="GO:0043190">
    <property type="term" value="C:ATP-binding cassette (ABC) transporter complex"/>
    <property type="evidence" value="ECO:0007669"/>
    <property type="project" value="InterPro"/>
</dbReference>
<feature type="domain" description="Solute-binding protein family 5" evidence="6">
    <location>
        <begin position="92"/>
        <end position="483"/>
    </location>
</feature>
<dbReference type="GO" id="GO:1904680">
    <property type="term" value="F:peptide transmembrane transporter activity"/>
    <property type="evidence" value="ECO:0007669"/>
    <property type="project" value="TreeGrafter"/>
</dbReference>
<evidence type="ECO:0000256" key="1">
    <source>
        <dbReference type="ARBA" id="ARBA00004196"/>
    </source>
</evidence>
<dbReference type="PIRSF" id="PIRSF002741">
    <property type="entry name" value="MppA"/>
    <property type="match status" value="1"/>
</dbReference>
<dbReference type="Gene3D" id="3.90.76.10">
    <property type="entry name" value="Dipeptide-binding Protein, Domain 1"/>
    <property type="match status" value="1"/>
</dbReference>
<dbReference type="Gene3D" id="3.40.190.10">
    <property type="entry name" value="Periplasmic binding protein-like II"/>
    <property type="match status" value="1"/>
</dbReference>
<evidence type="ECO:0000313" key="7">
    <source>
        <dbReference type="EMBL" id="PSR23349.1"/>
    </source>
</evidence>
<evidence type="ECO:0000313" key="8">
    <source>
        <dbReference type="Proteomes" id="UP000241848"/>
    </source>
</evidence>
<protein>
    <submittedName>
        <fullName evidence="7">ABC transporter substrate-binding protein</fullName>
    </submittedName>
</protein>
<dbReference type="EMBL" id="PXYV01000006">
    <property type="protein sequence ID" value="PSR23349.1"/>
    <property type="molecule type" value="Genomic_DNA"/>
</dbReference>
<comment type="caution">
    <text evidence="7">The sequence shown here is derived from an EMBL/GenBank/DDBJ whole genome shotgun (WGS) entry which is preliminary data.</text>
</comment>
<keyword evidence="3" id="KW-0813">Transport</keyword>
<dbReference type="PANTHER" id="PTHR30290">
    <property type="entry name" value="PERIPLASMIC BINDING COMPONENT OF ABC TRANSPORTER"/>
    <property type="match status" value="1"/>
</dbReference>